<evidence type="ECO:0000256" key="5">
    <source>
        <dbReference type="ARBA" id="ARBA00022801"/>
    </source>
</evidence>
<dbReference type="GO" id="GO:0008422">
    <property type="term" value="F:beta-glucosidase activity"/>
    <property type="evidence" value="ECO:0007669"/>
    <property type="project" value="UniProtKB-EC"/>
</dbReference>
<feature type="domain" description="Glycoside hydrolase family 3 N-terminal" evidence="8">
    <location>
        <begin position="61"/>
        <end position="416"/>
    </location>
</feature>
<name>A0A6S6VZK3_9PLEO</name>
<evidence type="ECO:0000256" key="1">
    <source>
        <dbReference type="ARBA" id="ARBA00000448"/>
    </source>
</evidence>
<dbReference type="Proteomes" id="UP000472372">
    <property type="component" value="Chromosome 4"/>
</dbReference>
<keyword evidence="4" id="KW-0732">Signal</keyword>
<dbReference type="EMBL" id="HG992980">
    <property type="protein sequence ID" value="CAE7030544.1"/>
    <property type="molecule type" value="Genomic_DNA"/>
</dbReference>
<evidence type="ECO:0000313" key="10">
    <source>
        <dbReference type="Proteomes" id="UP000472372"/>
    </source>
</evidence>
<dbReference type="SUPFAM" id="SSF52279">
    <property type="entry name" value="Beta-D-glucan exohydrolase, C-terminal domain"/>
    <property type="match status" value="1"/>
</dbReference>
<reference evidence="9" key="1">
    <citation type="submission" date="2021-02" db="EMBL/GenBank/DDBJ databases">
        <authorList>
            <person name="Syme A R."/>
            <person name="Syme A R."/>
            <person name="Moolhuijzen P."/>
        </authorList>
    </citation>
    <scope>NUCLEOTIDE SEQUENCE</scope>
    <source>
        <strain evidence="9">W1-1</strain>
    </source>
</reference>
<dbReference type="InterPro" id="IPR017853">
    <property type="entry name" value="GH"/>
</dbReference>
<comment type="similarity">
    <text evidence="2">Belongs to the glycosyl hydrolase 3 family.</text>
</comment>
<evidence type="ECO:0000256" key="3">
    <source>
        <dbReference type="ARBA" id="ARBA00012744"/>
    </source>
</evidence>
<dbReference type="InterPro" id="IPR036881">
    <property type="entry name" value="Glyco_hydro_3_C_sf"/>
</dbReference>
<dbReference type="AlphaFoldDB" id="A0A6S6VZK3"/>
<comment type="catalytic activity">
    <reaction evidence="1">
        <text>Hydrolysis of terminal, non-reducing beta-D-glucosyl residues with release of beta-D-glucose.</text>
        <dbReference type="EC" id="3.2.1.21"/>
    </reaction>
</comment>
<dbReference type="PANTHER" id="PTHR30620">
    <property type="entry name" value="PERIPLASMIC BETA-GLUCOSIDASE-RELATED"/>
    <property type="match status" value="1"/>
</dbReference>
<evidence type="ECO:0000256" key="2">
    <source>
        <dbReference type="ARBA" id="ARBA00005336"/>
    </source>
</evidence>
<evidence type="ECO:0000256" key="7">
    <source>
        <dbReference type="ARBA" id="ARBA00023295"/>
    </source>
</evidence>
<protein>
    <recommendedName>
        <fullName evidence="3">beta-glucosidase</fullName>
        <ecNumber evidence="3">3.2.1.21</ecNumber>
    </recommendedName>
</protein>
<dbReference type="Pfam" id="PF00933">
    <property type="entry name" value="Glyco_hydro_3"/>
    <property type="match status" value="1"/>
</dbReference>
<evidence type="ECO:0000313" key="9">
    <source>
        <dbReference type="EMBL" id="CAE7030544.1"/>
    </source>
</evidence>
<sequence length="635" mass="69837">MVAQHRSQRKLNTFTTLFFAATAMSTAIRMPNTAGSKYPRMTSRSTEMDAAPYRDASLPVDERVEDLVQRMNLEEKAGQIFHQIINQGKNGSLANGTDLSVSGKFMTHFNLHGPISDVRQTVQWYNNLQQMALDTRLGIPVTISSDPRHAFTNAVGSQIAATKFSQWPESLGLAAIRDADLIHTFADIARQEYKAVGIRSALHPQIDVATEPRWSRIGGTMGENATLIAELVVAYINGFTGPDGFGKDSITTVSKHFPGSGPVEGGEDSHFVYGKNATYPGHNLEHHLIPFKAAIKAGTRQIMPYYSRPMGTKYEEVAAGMNKGIVTDLLRGELGFEGIVVSDWGLITDGNIAGQDMPARAWGAENLTELERAEKILNAGTDQMGGEERTDLILELVEKGIVSEERIDRSVRRLLREKFILGLFDSPFLDPTAAEASVGREEWLAIGYEAQRRSFTLLTNTDNVLPLDASDCKKTKFYVEGLNSSYLEARDLQVVATPEEADYAFLRLAAPYEPRPGGFESSYHAGSLEYNATEKARQAAIYNAVPTIVDMYLDRPGAFPEIAENAKALMVNFGASPNAFLDVVFGVDGKGPEGMLPFDLPRSDEAVACNKEDVPFDTVDPVFRFGHGLRYENCQ</sequence>
<dbReference type="Gene3D" id="3.40.50.1700">
    <property type="entry name" value="Glycoside hydrolase family 3 C-terminal domain"/>
    <property type="match status" value="1"/>
</dbReference>
<gene>
    <name evidence="9" type="ORF">PTTW11_04580</name>
</gene>
<evidence type="ECO:0000259" key="8">
    <source>
        <dbReference type="Pfam" id="PF00933"/>
    </source>
</evidence>
<accession>A0A6S6VZK3</accession>
<evidence type="ECO:0000256" key="6">
    <source>
        <dbReference type="ARBA" id="ARBA00023180"/>
    </source>
</evidence>
<keyword evidence="7" id="KW-0326">Glycosidase</keyword>
<dbReference type="InterPro" id="IPR001764">
    <property type="entry name" value="Glyco_hydro_3_N"/>
</dbReference>
<dbReference type="PRINTS" id="PR00133">
    <property type="entry name" value="GLHYDRLASE3"/>
</dbReference>
<proteinExistence type="inferred from homology"/>
<organism evidence="9 10">
    <name type="scientific">Pyrenophora teres f. teres</name>
    <dbReference type="NCBI Taxonomy" id="97479"/>
    <lineage>
        <taxon>Eukaryota</taxon>
        <taxon>Fungi</taxon>
        <taxon>Dikarya</taxon>
        <taxon>Ascomycota</taxon>
        <taxon>Pezizomycotina</taxon>
        <taxon>Dothideomycetes</taxon>
        <taxon>Pleosporomycetidae</taxon>
        <taxon>Pleosporales</taxon>
        <taxon>Pleosporineae</taxon>
        <taxon>Pleosporaceae</taxon>
        <taxon>Pyrenophora</taxon>
    </lineage>
</organism>
<dbReference type="InterPro" id="IPR036962">
    <property type="entry name" value="Glyco_hydro_3_N_sf"/>
</dbReference>
<dbReference type="PANTHER" id="PTHR30620:SF16">
    <property type="entry name" value="LYSOSOMAL BETA GLUCOSIDASE"/>
    <property type="match status" value="1"/>
</dbReference>
<keyword evidence="5" id="KW-0378">Hydrolase</keyword>
<dbReference type="InterPro" id="IPR051915">
    <property type="entry name" value="Cellulose_Degrad_GH3"/>
</dbReference>
<dbReference type="EC" id="3.2.1.21" evidence="3"/>
<dbReference type="SUPFAM" id="SSF51445">
    <property type="entry name" value="(Trans)glycosidases"/>
    <property type="match status" value="1"/>
</dbReference>
<keyword evidence="6" id="KW-0325">Glycoprotein</keyword>
<evidence type="ECO:0000256" key="4">
    <source>
        <dbReference type="ARBA" id="ARBA00022729"/>
    </source>
</evidence>
<dbReference type="Gene3D" id="3.20.20.300">
    <property type="entry name" value="Glycoside hydrolase, family 3, N-terminal domain"/>
    <property type="match status" value="1"/>
</dbReference>
<dbReference type="GO" id="GO:0009251">
    <property type="term" value="P:glucan catabolic process"/>
    <property type="evidence" value="ECO:0007669"/>
    <property type="project" value="TreeGrafter"/>
</dbReference>